<evidence type="ECO:0000313" key="2">
    <source>
        <dbReference type="Proteomes" id="UP001281147"/>
    </source>
</evidence>
<protein>
    <submittedName>
        <fullName evidence="1">Uncharacterized protein</fullName>
    </submittedName>
</protein>
<evidence type="ECO:0000313" key="1">
    <source>
        <dbReference type="EMBL" id="KAK3718394.1"/>
    </source>
</evidence>
<sequence>MAAPPFRVKAVFEYTSEHEDDLNFPIGQVITVVELEGEDWYVGEYTDVTGGKHEGLFPSNFVEKYEPEVPTRPTRPSRQKQEVQQPAPVPMPAPTQEESEDEEEVPPVPATSKPTAPPIEIPQSAPKAEEMKSPLSAGSQKFSPAKMEPPPAPKPAPAEPAQTEPEPAPSQAKKAPPPVAAKSNAFKDRIAAFNQPAAAPVAPMQSGRQGPAGGFIKKPFVAPPPSKNAYVPQPKIEPVPKPYVRDEDPEIKQRQEEDRAAAQAAGLASESSANAKEAEDPDAPKPMTLKERMALLQKQQEEQAQRRAETAPKKEKKVPQKKASGSSQHAMAPEAETEELERVRSDTTERQSLDVARDKPRMPSAQRRPPEQTSPMPGPPESEVLSDGHEADQSGAGEMTEDDSGTLGPDDSDETSTEALRHPVAHRGEPDVGEAEDVAEGDEAEEEDEVDEETRRKEELRARMARLGGGMPGMGGPFNPFGAPPPAPPRKKQASKDRAPSEDTTPQQPQQRMPMMPVPGMQRRQSPESDATERVGGESEIQADREEESDGETPAPPPTRVSTIERDAPPVPKEWRHVPPVPPQERGAPPPVPSGGVTPRAPAAESRPLPPPPPTDVLASPGPGSESDDEMSTHAKRSSAETSGAETILPVRTGAAPVPVNREVPPRPPQSPDTKRTSYFSSTDPHSASTDKRSSRAVPPVPGSPPMTSPRPPPPPPPTQVPSRQPTMDVAEDERIGSDYDGDYDTDIASSAKHKDALKADHQRDVSLTEITMADDTPLNSPLPQAPAPRAVPPPPPEIGLPKTTPSMDRPPPPVPPGRDPSPGPDYDPYRYESGRRVPSAPSGAPVTAPPVPPREPQPVQDESSADELYAPPSPPPRKSTDRAPPQTHAAPPLPQERAVPPPPQQAPPSQAPGRTSLDVHRTPTTGRRSMEQSRTSGEQGQMANDVNLSQDTPWWTAQQPLPPSLQSRNGVDILSESEESSKSKRGGKKEITKDIYILYMDYSQTVISARYDSQEPADIHLEQRHEPPAPKLRQDQLEAAWQRFGTKIAGSASQLGQSKKDSVVGDGSPYSLPLELIRAQQGALLPVGTRAYGALVYANLANASTMQFDEIRRGDIITIRNARFEGHHGAMKTKYKIDYGVNHVAVVEEWDGTRRAVRAWEQGRDKKGGVRSEKFRLGDLRSGEVRVWRVVGRDWVGWDS</sequence>
<comment type="caution">
    <text evidence="1">The sequence shown here is derived from an EMBL/GenBank/DDBJ whole genome shotgun (WGS) entry which is preliminary data.</text>
</comment>
<proteinExistence type="predicted"/>
<keyword evidence="2" id="KW-1185">Reference proteome</keyword>
<name>A0ACC3NKH9_9PEZI</name>
<dbReference type="Proteomes" id="UP001281147">
    <property type="component" value="Unassembled WGS sequence"/>
</dbReference>
<accession>A0ACC3NKH9</accession>
<reference evidence="1" key="1">
    <citation type="submission" date="2023-07" db="EMBL/GenBank/DDBJ databases">
        <title>Black Yeasts Isolated from many extreme environments.</title>
        <authorList>
            <person name="Coleine C."/>
            <person name="Stajich J.E."/>
            <person name="Selbmann L."/>
        </authorList>
    </citation>
    <scope>NUCLEOTIDE SEQUENCE</scope>
    <source>
        <strain evidence="1">CCFEE 5714</strain>
    </source>
</reference>
<gene>
    <name evidence="1" type="ORF">LTR37_005207</name>
</gene>
<dbReference type="EMBL" id="JAUTXU010000032">
    <property type="protein sequence ID" value="KAK3718394.1"/>
    <property type="molecule type" value="Genomic_DNA"/>
</dbReference>
<organism evidence="1 2">
    <name type="scientific">Vermiconidia calcicola</name>
    <dbReference type="NCBI Taxonomy" id="1690605"/>
    <lineage>
        <taxon>Eukaryota</taxon>
        <taxon>Fungi</taxon>
        <taxon>Dikarya</taxon>
        <taxon>Ascomycota</taxon>
        <taxon>Pezizomycotina</taxon>
        <taxon>Dothideomycetes</taxon>
        <taxon>Dothideomycetidae</taxon>
        <taxon>Mycosphaerellales</taxon>
        <taxon>Extremaceae</taxon>
        <taxon>Vermiconidia</taxon>
    </lineage>
</organism>